<dbReference type="GO" id="GO:0003677">
    <property type="term" value="F:DNA binding"/>
    <property type="evidence" value="ECO:0007669"/>
    <property type="project" value="UniProtKB-KW"/>
</dbReference>
<evidence type="ECO:0000256" key="1">
    <source>
        <dbReference type="ARBA" id="ARBA00023015"/>
    </source>
</evidence>
<dbReference type="Gene3D" id="2.60.120.10">
    <property type="entry name" value="Jelly Rolls"/>
    <property type="match status" value="1"/>
</dbReference>
<dbReference type="SMART" id="SM00419">
    <property type="entry name" value="HTH_CRP"/>
    <property type="match status" value="1"/>
</dbReference>
<keyword evidence="3" id="KW-0804">Transcription</keyword>
<accession>H5SSK0</accession>
<keyword evidence="2" id="KW-0238">DNA-binding</keyword>
<dbReference type="GO" id="GO:0005829">
    <property type="term" value="C:cytosol"/>
    <property type="evidence" value="ECO:0007669"/>
    <property type="project" value="TreeGrafter"/>
</dbReference>
<evidence type="ECO:0000313" key="6">
    <source>
        <dbReference type="EMBL" id="BAL59136.1"/>
    </source>
</evidence>
<sequence>MRGDFIRSVSFIPRQIIFEQGEIHEGCYLICDGWVLLRVRTATGRLLVVDIAGPGKLIGIGSLLKQSRHEVSAQALTEVRARHLTRTVVEQILQEPSVLTSRLLQVVARQVKWIRRQSQILAHRASVRERLAALLLELCHRYGTKLESGVTRIEPRLSVTLLAEMLDSNRGTVSEELSELRQRGLVTCVQGQFVILDETRLQKLAENVF</sequence>
<dbReference type="PANTHER" id="PTHR24567">
    <property type="entry name" value="CRP FAMILY TRANSCRIPTIONAL REGULATORY PROTEIN"/>
    <property type="match status" value="1"/>
</dbReference>
<dbReference type="InterPro" id="IPR012318">
    <property type="entry name" value="HTH_CRP"/>
</dbReference>
<keyword evidence="1" id="KW-0805">Transcription regulation</keyword>
<dbReference type="InterPro" id="IPR050397">
    <property type="entry name" value="Env_Response_Regulators"/>
</dbReference>
<organism evidence="6">
    <name type="scientific">Acetithermum autotrophicum</name>
    <dbReference type="NCBI Taxonomy" id="1446466"/>
    <lineage>
        <taxon>Bacteria</taxon>
        <taxon>Candidatus Bipolaricaulota</taxon>
        <taxon>Candidatus Acetithermum</taxon>
    </lineage>
</organism>
<dbReference type="Pfam" id="PF00027">
    <property type="entry name" value="cNMP_binding"/>
    <property type="match status" value="1"/>
</dbReference>
<dbReference type="InterPro" id="IPR036390">
    <property type="entry name" value="WH_DNA-bd_sf"/>
</dbReference>
<dbReference type="InterPro" id="IPR014710">
    <property type="entry name" value="RmlC-like_jellyroll"/>
</dbReference>
<dbReference type="SUPFAM" id="SSF51206">
    <property type="entry name" value="cAMP-binding domain-like"/>
    <property type="match status" value="1"/>
</dbReference>
<dbReference type="AlphaFoldDB" id="H5SSK0"/>
<feature type="domain" description="Cyclic nucleotide-binding" evidence="4">
    <location>
        <begin position="4"/>
        <end position="110"/>
    </location>
</feature>
<evidence type="ECO:0000259" key="5">
    <source>
        <dbReference type="PROSITE" id="PS51063"/>
    </source>
</evidence>
<dbReference type="SMART" id="SM00100">
    <property type="entry name" value="cNMP"/>
    <property type="match status" value="1"/>
</dbReference>
<evidence type="ECO:0000259" key="4">
    <source>
        <dbReference type="PROSITE" id="PS50042"/>
    </source>
</evidence>
<dbReference type="GO" id="GO:0003700">
    <property type="term" value="F:DNA-binding transcription factor activity"/>
    <property type="evidence" value="ECO:0007669"/>
    <property type="project" value="TreeGrafter"/>
</dbReference>
<protein>
    <submittedName>
        <fullName evidence="6">Crp/FNR family transcriptional regulator</fullName>
    </submittedName>
</protein>
<dbReference type="EMBL" id="AP011802">
    <property type="protein sequence ID" value="BAL59136.1"/>
    <property type="molecule type" value="Genomic_DNA"/>
</dbReference>
<dbReference type="PROSITE" id="PS51063">
    <property type="entry name" value="HTH_CRP_2"/>
    <property type="match status" value="1"/>
</dbReference>
<proteinExistence type="predicted"/>
<evidence type="ECO:0000256" key="3">
    <source>
        <dbReference type="ARBA" id="ARBA00023163"/>
    </source>
</evidence>
<gene>
    <name evidence="6" type="ORF">HGMM_OP3C291</name>
</gene>
<dbReference type="Pfam" id="PF13545">
    <property type="entry name" value="HTH_Crp_2"/>
    <property type="match status" value="1"/>
</dbReference>
<dbReference type="InterPro" id="IPR018490">
    <property type="entry name" value="cNMP-bd_dom_sf"/>
</dbReference>
<dbReference type="PANTHER" id="PTHR24567:SF74">
    <property type="entry name" value="HTH-TYPE TRANSCRIPTIONAL REGULATOR ARCR"/>
    <property type="match status" value="1"/>
</dbReference>
<name>H5SSK0_ACEAU</name>
<feature type="domain" description="HTH crp-type" evidence="5">
    <location>
        <begin position="125"/>
        <end position="199"/>
    </location>
</feature>
<dbReference type="CDD" id="cd00038">
    <property type="entry name" value="CAP_ED"/>
    <property type="match status" value="1"/>
</dbReference>
<dbReference type="InterPro" id="IPR000595">
    <property type="entry name" value="cNMP-bd_dom"/>
</dbReference>
<dbReference type="SUPFAM" id="SSF46785">
    <property type="entry name" value="Winged helix' DNA-binding domain"/>
    <property type="match status" value="1"/>
</dbReference>
<reference evidence="6" key="1">
    <citation type="journal article" date="2005" name="Environ. Microbiol.">
        <title>Genetic and functional properties of uncultivated thermophilic crenarchaeotes from a subsurface gold mine as revealed by analysis of genome fragments.</title>
        <authorList>
            <person name="Nunoura T."/>
            <person name="Hirayama H."/>
            <person name="Takami H."/>
            <person name="Oida H."/>
            <person name="Nishi S."/>
            <person name="Shimamura S."/>
            <person name="Suzuki Y."/>
            <person name="Inagaki F."/>
            <person name="Takai K."/>
            <person name="Nealson K.H."/>
            <person name="Horikoshi K."/>
        </authorList>
    </citation>
    <scope>NUCLEOTIDE SEQUENCE</scope>
</reference>
<dbReference type="PROSITE" id="PS50042">
    <property type="entry name" value="CNMP_BINDING_3"/>
    <property type="match status" value="1"/>
</dbReference>
<evidence type="ECO:0000256" key="2">
    <source>
        <dbReference type="ARBA" id="ARBA00023125"/>
    </source>
</evidence>
<reference evidence="6" key="2">
    <citation type="journal article" date="2012" name="PLoS ONE">
        <title>A Deeply Branching Thermophilic Bacterium with an Ancient Acetyl-CoA Pathway Dominates a Subsurface Ecosystem.</title>
        <authorList>
            <person name="Takami H."/>
            <person name="Noguchi H."/>
            <person name="Takaki Y."/>
            <person name="Uchiyama I."/>
            <person name="Toyoda A."/>
            <person name="Nishi S."/>
            <person name="Chee G.-J."/>
            <person name="Arai W."/>
            <person name="Nunoura T."/>
            <person name="Itoh T."/>
            <person name="Hattori M."/>
            <person name="Takai K."/>
        </authorList>
    </citation>
    <scope>NUCLEOTIDE SEQUENCE</scope>
</reference>